<sequence length="246" mass="28611">MKYKFTFPLKDPLTLNTSYNHILQAALLTWLNDKNYQSFLHDTGYEAGKRSYKLFSFSKIFGNHRIIPGQHKIIYQDQIHFYISSYDSKFVTYLAENIISQSQLNLNGTYLTPSSFETIAEEYDDRCEIQTLSPICIYSTLANHEGVKKTYYYTPYEQEYSELIRKNLIHKYESYYGTAPENTQFRIKPMNRSCRESVIFYKKTVIKGWNGKFLLTGSKELMDIAVNAGLGSKNSQGFGCVIVNKR</sequence>
<comment type="similarity">
    <text evidence="1 4">Belongs to the CRISPR-associated protein Cas6/Cse3/CasE family.</text>
</comment>
<evidence type="ECO:0000256" key="2">
    <source>
        <dbReference type="ARBA" id="ARBA00022884"/>
    </source>
</evidence>
<proteinExistence type="inferred from homology"/>
<dbReference type="PIRSF" id="PIRSF005054">
    <property type="entry name" value="PF1131"/>
    <property type="match status" value="1"/>
</dbReference>
<dbReference type="PANTHER" id="PTHR36984">
    <property type="entry name" value="CRISPR-ASSOCIATED ENDORIBONUCLEASE CAS6 1"/>
    <property type="match status" value="1"/>
</dbReference>
<protein>
    <recommendedName>
        <fullName evidence="4">CRISPR-associated endoribonuclease</fullName>
    </recommendedName>
</protein>
<keyword evidence="7" id="KW-1185">Reference proteome</keyword>
<comment type="function">
    <text evidence="4">CRISPR (clustered regularly interspaced short palindromic repeat), is an adaptive immune system that provides protection against mobile genetic elements (viruses, transposable elements and conjugative plasmids). CRISPR clusters contain sequences complementary to antecedent mobile elements and target invading nucleic acids. CRISPR clusters are transcribed and processed into CRISPR RNA (crRNA).</text>
</comment>
<dbReference type="NCBIfam" id="TIGR01877">
    <property type="entry name" value="cas_cas6"/>
    <property type="match status" value="1"/>
</dbReference>
<comment type="caution">
    <text evidence="6">The sequence shown here is derived from an EMBL/GenBank/DDBJ whole genome shotgun (WGS) entry which is preliminary data.</text>
</comment>
<gene>
    <name evidence="6" type="primary">cas6</name>
    <name evidence="6" type="ORF">KTH90_02460</name>
</gene>
<keyword evidence="2" id="KW-0694">RNA-binding</keyword>
<dbReference type="CDD" id="cd21140">
    <property type="entry name" value="Cas6_I-like"/>
    <property type="match status" value="1"/>
</dbReference>
<keyword evidence="3" id="KW-0051">Antiviral defense</keyword>
<accession>A0ABS6K2Z5</accession>
<name>A0ABS6K2Z5_9FIRM</name>
<evidence type="ECO:0000256" key="3">
    <source>
        <dbReference type="ARBA" id="ARBA00023118"/>
    </source>
</evidence>
<dbReference type="EMBL" id="JAHQCX010000001">
    <property type="protein sequence ID" value="MBU9724870.1"/>
    <property type="molecule type" value="Genomic_DNA"/>
</dbReference>
<dbReference type="Pfam" id="PF01881">
    <property type="entry name" value="Cas_Cas6_C"/>
    <property type="match status" value="1"/>
</dbReference>
<evidence type="ECO:0000256" key="4">
    <source>
        <dbReference type="PIRNR" id="PIRNR005054"/>
    </source>
</evidence>
<dbReference type="Proteomes" id="UP001314681">
    <property type="component" value="Unassembled WGS sequence"/>
</dbReference>
<feature type="domain" description="CRISPR associated protein Cas6 C-terminal" evidence="5">
    <location>
        <begin position="124"/>
        <end position="241"/>
    </location>
</feature>
<dbReference type="Gene3D" id="3.30.70.1900">
    <property type="match status" value="1"/>
</dbReference>
<reference evidence="6 7" key="1">
    <citation type="submission" date="2021-06" db="EMBL/GenBank/DDBJ databases">
        <title>Description of novel taxa of the family Lachnospiraceae.</title>
        <authorList>
            <person name="Chaplin A.V."/>
            <person name="Sokolova S.R."/>
            <person name="Pikina A.P."/>
            <person name="Korzhanova M."/>
            <person name="Belova V."/>
            <person name="Korostin D."/>
            <person name="Efimov B.A."/>
        </authorList>
    </citation>
    <scope>NUCLEOTIDE SEQUENCE [LARGE SCALE GENOMIC DNA]</scope>
    <source>
        <strain evidence="6 7">ASD4241</strain>
    </source>
</reference>
<organism evidence="6 7">
    <name type="scientific">Diplocloster modestus</name>
    <dbReference type="NCBI Taxonomy" id="2850322"/>
    <lineage>
        <taxon>Bacteria</taxon>
        <taxon>Bacillati</taxon>
        <taxon>Bacillota</taxon>
        <taxon>Clostridia</taxon>
        <taxon>Lachnospirales</taxon>
        <taxon>Lachnospiraceae</taxon>
        <taxon>Diplocloster</taxon>
    </lineage>
</organism>
<dbReference type="InterPro" id="IPR045747">
    <property type="entry name" value="CRISPR-assoc_prot_Cas6_N_sf"/>
</dbReference>
<dbReference type="InterPro" id="IPR049435">
    <property type="entry name" value="Cas_Cas6_C"/>
</dbReference>
<evidence type="ECO:0000259" key="5">
    <source>
        <dbReference type="Pfam" id="PF01881"/>
    </source>
</evidence>
<dbReference type="Gene3D" id="3.30.70.1890">
    <property type="match status" value="1"/>
</dbReference>
<evidence type="ECO:0000313" key="7">
    <source>
        <dbReference type="Proteomes" id="UP001314681"/>
    </source>
</evidence>
<dbReference type="PANTHER" id="PTHR36984:SF1">
    <property type="entry name" value="CRISPR-ASSOCIATED ENDORIBONUCLEASE CAS6 1"/>
    <property type="match status" value="1"/>
</dbReference>
<dbReference type="RefSeq" id="WP_158352620.1">
    <property type="nucleotide sequence ID" value="NZ_JAHQCX010000001.1"/>
</dbReference>
<evidence type="ECO:0000256" key="1">
    <source>
        <dbReference type="ARBA" id="ARBA00005937"/>
    </source>
</evidence>
<dbReference type="InterPro" id="IPR010156">
    <property type="entry name" value="CRISPR-assoc_prot_Cas6"/>
</dbReference>
<evidence type="ECO:0000313" key="6">
    <source>
        <dbReference type="EMBL" id="MBU9724870.1"/>
    </source>
</evidence>